<gene>
    <name evidence="2" type="ORF">ACFQL7_14330</name>
</gene>
<dbReference type="Pfam" id="PF03437">
    <property type="entry name" value="BtpA"/>
    <property type="match status" value="1"/>
</dbReference>
<dbReference type="EMBL" id="JBHTAX010000001">
    <property type="protein sequence ID" value="MFC7190890.1"/>
    <property type="molecule type" value="Genomic_DNA"/>
</dbReference>
<protein>
    <submittedName>
        <fullName evidence="2">BtpA/SgcQ family protein</fullName>
    </submittedName>
</protein>
<comment type="similarity">
    <text evidence="1">Belongs to the BtpA family.</text>
</comment>
<evidence type="ECO:0000313" key="3">
    <source>
        <dbReference type="Proteomes" id="UP001596417"/>
    </source>
</evidence>
<reference evidence="2 3" key="1">
    <citation type="journal article" date="2019" name="Int. J. Syst. Evol. Microbiol.">
        <title>The Global Catalogue of Microorganisms (GCM) 10K type strain sequencing project: providing services to taxonomists for standard genome sequencing and annotation.</title>
        <authorList>
            <consortium name="The Broad Institute Genomics Platform"/>
            <consortium name="The Broad Institute Genome Sequencing Center for Infectious Disease"/>
            <person name="Wu L."/>
            <person name="Ma J."/>
        </authorList>
    </citation>
    <scope>NUCLEOTIDE SEQUENCE [LARGE SCALE GENOMIC DNA]</scope>
    <source>
        <strain evidence="2 3">RDMS1</strain>
    </source>
</reference>
<dbReference type="PANTHER" id="PTHR21381">
    <property type="entry name" value="ZGC:162297"/>
    <property type="match status" value="1"/>
</dbReference>
<accession>A0ABD5YWN1</accession>
<dbReference type="GeneID" id="76200555"/>
<dbReference type="Proteomes" id="UP001596417">
    <property type="component" value="Unassembled WGS sequence"/>
</dbReference>
<dbReference type="PIRSF" id="PIRSF005956">
    <property type="entry name" value="BtpA"/>
    <property type="match status" value="1"/>
</dbReference>
<dbReference type="InterPro" id="IPR005137">
    <property type="entry name" value="BtpA"/>
</dbReference>
<dbReference type="InterPro" id="IPR011060">
    <property type="entry name" value="RibuloseP-bd_barrel"/>
</dbReference>
<dbReference type="RefSeq" id="WP_264555883.1">
    <property type="nucleotide sequence ID" value="NZ_CP109979.1"/>
</dbReference>
<keyword evidence="3" id="KW-1185">Reference proteome</keyword>
<proteinExistence type="inferred from homology"/>
<dbReference type="PANTHER" id="PTHR21381:SF3">
    <property type="entry name" value="SGC REGION PROTEIN SGCQ-RELATED"/>
    <property type="match status" value="1"/>
</dbReference>
<organism evidence="2 3">
    <name type="scientific">Halocatena marina</name>
    <dbReference type="NCBI Taxonomy" id="2934937"/>
    <lineage>
        <taxon>Archaea</taxon>
        <taxon>Methanobacteriati</taxon>
        <taxon>Methanobacteriota</taxon>
        <taxon>Stenosarchaea group</taxon>
        <taxon>Halobacteria</taxon>
        <taxon>Halobacteriales</taxon>
        <taxon>Natronomonadaceae</taxon>
        <taxon>Halocatena</taxon>
    </lineage>
</organism>
<dbReference type="AlphaFoldDB" id="A0ABD5YWN1"/>
<sequence length="262" mass="27903">MEDVFDTQPIIGMVHLEPLPGAPRFDGDREFIRERAVRDARALMAGGVDGVIVENFGDAPFYSDDVPKHLVAEMTRLVRDVREAVTVPVGVNVLRNDARAALSIAAGTGASFIRVNVHSGARVTDQGLIEGQAHETLRLRDRLDADVRILADVAVKHSEPIGSENVEQETRDAVERGLADAVVVSGAGTGRAVDRERLETVTRVTDDLGVPAYIGSGMTHETASELLSMADGAIVGSALKADGKTNNPVSESCVKSLVESTK</sequence>
<dbReference type="NCBIfam" id="TIGR00259">
    <property type="entry name" value="thylakoid_BtpA"/>
    <property type="match status" value="1"/>
</dbReference>
<comment type="caution">
    <text evidence="2">The sequence shown here is derived from an EMBL/GenBank/DDBJ whole genome shotgun (WGS) entry which is preliminary data.</text>
</comment>
<dbReference type="CDD" id="cd04722">
    <property type="entry name" value="TIM_phosphate_binding"/>
    <property type="match status" value="1"/>
</dbReference>
<name>A0ABD5YWN1_9EURY</name>
<dbReference type="SUPFAM" id="SSF51366">
    <property type="entry name" value="Ribulose-phoshate binding barrel"/>
    <property type="match status" value="1"/>
</dbReference>
<evidence type="ECO:0000313" key="2">
    <source>
        <dbReference type="EMBL" id="MFC7190890.1"/>
    </source>
</evidence>
<evidence type="ECO:0000256" key="1">
    <source>
        <dbReference type="ARBA" id="ARBA00006007"/>
    </source>
</evidence>